<accession>A0A6G1HRQ8</accession>
<dbReference type="PROSITE" id="PS01174">
    <property type="entry name" value="LIPASE_GDXG_SER"/>
    <property type="match status" value="1"/>
</dbReference>
<evidence type="ECO:0000313" key="6">
    <source>
        <dbReference type="EMBL" id="KAF2398591.1"/>
    </source>
</evidence>
<evidence type="ECO:0000256" key="4">
    <source>
        <dbReference type="SAM" id="Phobius"/>
    </source>
</evidence>
<keyword evidence="2 6" id="KW-0378">Hydrolase</keyword>
<keyword evidence="4" id="KW-0812">Transmembrane</keyword>
<proteinExistence type="inferred from homology"/>
<protein>
    <submittedName>
        <fullName evidence="6">Alpha/beta-hydrolase</fullName>
    </submittedName>
</protein>
<dbReference type="PANTHER" id="PTHR48081">
    <property type="entry name" value="AB HYDROLASE SUPERFAMILY PROTEIN C4A8.06C"/>
    <property type="match status" value="1"/>
</dbReference>
<gene>
    <name evidence="6" type="ORF">EJ06DRAFT_531696</name>
</gene>
<keyword evidence="4" id="KW-1133">Transmembrane helix</keyword>
<dbReference type="InterPro" id="IPR033140">
    <property type="entry name" value="Lipase_GDXG_put_SER_AS"/>
</dbReference>
<name>A0A6G1HRQ8_9PEZI</name>
<dbReference type="PANTHER" id="PTHR48081:SF31">
    <property type="entry name" value="STERYL ACETYL HYDROLASE MUG81-RELATED"/>
    <property type="match status" value="1"/>
</dbReference>
<organism evidence="6 7">
    <name type="scientific">Trichodelitschia bisporula</name>
    <dbReference type="NCBI Taxonomy" id="703511"/>
    <lineage>
        <taxon>Eukaryota</taxon>
        <taxon>Fungi</taxon>
        <taxon>Dikarya</taxon>
        <taxon>Ascomycota</taxon>
        <taxon>Pezizomycotina</taxon>
        <taxon>Dothideomycetes</taxon>
        <taxon>Dothideomycetes incertae sedis</taxon>
        <taxon>Phaeotrichales</taxon>
        <taxon>Phaeotrichaceae</taxon>
        <taxon>Trichodelitschia</taxon>
    </lineage>
</organism>
<reference evidence="6" key="1">
    <citation type="journal article" date="2020" name="Stud. Mycol.">
        <title>101 Dothideomycetes genomes: a test case for predicting lifestyles and emergence of pathogens.</title>
        <authorList>
            <person name="Haridas S."/>
            <person name="Albert R."/>
            <person name="Binder M."/>
            <person name="Bloem J."/>
            <person name="Labutti K."/>
            <person name="Salamov A."/>
            <person name="Andreopoulos B."/>
            <person name="Baker S."/>
            <person name="Barry K."/>
            <person name="Bills G."/>
            <person name="Bluhm B."/>
            <person name="Cannon C."/>
            <person name="Castanera R."/>
            <person name="Culley D."/>
            <person name="Daum C."/>
            <person name="Ezra D."/>
            <person name="Gonzalez J."/>
            <person name="Henrissat B."/>
            <person name="Kuo A."/>
            <person name="Liang C."/>
            <person name="Lipzen A."/>
            <person name="Lutzoni F."/>
            <person name="Magnuson J."/>
            <person name="Mondo S."/>
            <person name="Nolan M."/>
            <person name="Ohm R."/>
            <person name="Pangilinan J."/>
            <person name="Park H.-J."/>
            <person name="Ramirez L."/>
            <person name="Alfaro M."/>
            <person name="Sun H."/>
            <person name="Tritt A."/>
            <person name="Yoshinaga Y."/>
            <person name="Zwiers L.-H."/>
            <person name="Turgeon B."/>
            <person name="Goodwin S."/>
            <person name="Spatafora J."/>
            <person name="Crous P."/>
            <person name="Grigoriev I."/>
        </authorList>
    </citation>
    <scope>NUCLEOTIDE SEQUENCE</scope>
    <source>
        <strain evidence="6">CBS 262.69</strain>
    </source>
</reference>
<sequence length="379" mass="41217">MPSSPPPNSSIAALTILSIVVNLTRTLLALLIRAISSPFHSTGAPTYLRDVLYTALRTYLHHDSISASRLILKPTTEVYLASCRARNVPPSTLVLPRGAQAHWLGDPRAKTVLVWFHGGGYANAASPAHVKYLWSLVDALNTDGNSIAILLLAYTLAPDAAYPTQLAQAAELVYHLLVIEYRRTTDIILAGDSAGGNLVLALLSHMLHPHPGTATHYSPVGPVLDTPFIGSIDTPFRGVLLLSPWVSFNTTHGSYRRNAQRDVLDAVPLERWAEAFLGGGKSDAYSEPLTAGPEWWAGASRKVQDVLVCAGGGEVFIDGIRAWVGKFKEKFEDVRAGWEVGFFVELEAAHDIVVIDTVLGFRKRETARVVESWLRSKLG</sequence>
<keyword evidence="4" id="KW-0472">Membrane</keyword>
<dbReference type="InterPro" id="IPR050300">
    <property type="entry name" value="GDXG_lipolytic_enzyme"/>
</dbReference>
<dbReference type="InterPro" id="IPR029058">
    <property type="entry name" value="AB_hydrolase_fold"/>
</dbReference>
<dbReference type="Gene3D" id="3.40.50.1820">
    <property type="entry name" value="alpha/beta hydrolase"/>
    <property type="match status" value="1"/>
</dbReference>
<dbReference type="SUPFAM" id="SSF53474">
    <property type="entry name" value="alpha/beta-Hydrolases"/>
    <property type="match status" value="1"/>
</dbReference>
<evidence type="ECO:0000259" key="5">
    <source>
        <dbReference type="Pfam" id="PF07859"/>
    </source>
</evidence>
<dbReference type="InterPro" id="IPR013094">
    <property type="entry name" value="AB_hydrolase_3"/>
</dbReference>
<comment type="similarity">
    <text evidence="1">Belongs to the 'GDXG' lipolytic enzyme family.</text>
</comment>
<keyword evidence="7" id="KW-1185">Reference proteome</keyword>
<feature type="active site" evidence="3">
    <location>
        <position position="193"/>
    </location>
</feature>
<feature type="transmembrane region" description="Helical" evidence="4">
    <location>
        <begin position="12"/>
        <end position="32"/>
    </location>
</feature>
<dbReference type="AlphaFoldDB" id="A0A6G1HRQ8"/>
<dbReference type="Proteomes" id="UP000799640">
    <property type="component" value="Unassembled WGS sequence"/>
</dbReference>
<evidence type="ECO:0000256" key="1">
    <source>
        <dbReference type="ARBA" id="ARBA00010515"/>
    </source>
</evidence>
<evidence type="ECO:0000256" key="3">
    <source>
        <dbReference type="PROSITE-ProRule" id="PRU10038"/>
    </source>
</evidence>
<dbReference type="EMBL" id="ML996699">
    <property type="protein sequence ID" value="KAF2398591.1"/>
    <property type="molecule type" value="Genomic_DNA"/>
</dbReference>
<evidence type="ECO:0000256" key="2">
    <source>
        <dbReference type="ARBA" id="ARBA00022801"/>
    </source>
</evidence>
<dbReference type="Pfam" id="PF07859">
    <property type="entry name" value="Abhydrolase_3"/>
    <property type="match status" value="1"/>
</dbReference>
<dbReference type="OrthoDB" id="2152029at2759"/>
<dbReference type="GO" id="GO:0016787">
    <property type="term" value="F:hydrolase activity"/>
    <property type="evidence" value="ECO:0007669"/>
    <property type="project" value="UniProtKB-KW"/>
</dbReference>
<evidence type="ECO:0000313" key="7">
    <source>
        <dbReference type="Proteomes" id="UP000799640"/>
    </source>
</evidence>
<feature type="domain" description="Alpha/beta hydrolase fold-3" evidence="5">
    <location>
        <begin position="113"/>
        <end position="334"/>
    </location>
</feature>